<feature type="chain" id="PRO_5042112415" evidence="2">
    <location>
        <begin position="30"/>
        <end position="213"/>
    </location>
</feature>
<keyword evidence="2" id="KW-0732">Signal</keyword>
<dbReference type="EMBL" id="JATAAI010000025">
    <property type="protein sequence ID" value="KAK1737512.1"/>
    <property type="molecule type" value="Genomic_DNA"/>
</dbReference>
<reference evidence="3" key="1">
    <citation type="submission" date="2023-06" db="EMBL/GenBank/DDBJ databases">
        <title>Survivors Of The Sea: Transcriptome response of Skeletonema marinoi to long-term dormancy.</title>
        <authorList>
            <person name="Pinder M.I.M."/>
            <person name="Kourtchenko O."/>
            <person name="Robertson E.K."/>
            <person name="Larsson T."/>
            <person name="Maumus F."/>
            <person name="Osuna-Cruz C.M."/>
            <person name="Vancaester E."/>
            <person name="Stenow R."/>
            <person name="Vandepoele K."/>
            <person name="Ploug H."/>
            <person name="Bruchert V."/>
            <person name="Godhe A."/>
            <person name="Topel M."/>
        </authorList>
    </citation>
    <scope>NUCLEOTIDE SEQUENCE</scope>
    <source>
        <strain evidence="3">R05AC</strain>
    </source>
</reference>
<accession>A0AAD8Y1W3</accession>
<organism evidence="3 4">
    <name type="scientific">Skeletonema marinoi</name>
    <dbReference type="NCBI Taxonomy" id="267567"/>
    <lineage>
        <taxon>Eukaryota</taxon>
        <taxon>Sar</taxon>
        <taxon>Stramenopiles</taxon>
        <taxon>Ochrophyta</taxon>
        <taxon>Bacillariophyta</taxon>
        <taxon>Coscinodiscophyceae</taxon>
        <taxon>Thalassiosirophycidae</taxon>
        <taxon>Thalassiosirales</taxon>
        <taxon>Skeletonemataceae</taxon>
        <taxon>Skeletonema</taxon>
        <taxon>Skeletonema marinoi-dohrnii complex</taxon>
    </lineage>
</organism>
<feature type="signal peptide" evidence="2">
    <location>
        <begin position="1"/>
        <end position="29"/>
    </location>
</feature>
<evidence type="ECO:0000256" key="2">
    <source>
        <dbReference type="SAM" id="SignalP"/>
    </source>
</evidence>
<comment type="caution">
    <text evidence="3">The sequence shown here is derived from an EMBL/GenBank/DDBJ whole genome shotgun (WGS) entry which is preliminary data.</text>
</comment>
<keyword evidence="4" id="KW-1185">Reference proteome</keyword>
<evidence type="ECO:0000313" key="4">
    <source>
        <dbReference type="Proteomes" id="UP001224775"/>
    </source>
</evidence>
<feature type="compositionally biased region" description="Low complexity" evidence="1">
    <location>
        <begin position="164"/>
        <end position="176"/>
    </location>
</feature>
<proteinExistence type="predicted"/>
<sequence>MTKTTIHKRPMQAAAAYFLLLSFLVIVMASTSCSSVHAFASHNNSLLNNNRPLHYDSGSSRLDTSVAYTSTPFDVGNNNDLWQLLEELRNKNDNSPSSDEAFQRAIDSLYRESQFNIHNLEKEIEVLRQKLDEPTTANDSNNGSSFSFQESFQTTTQDDDDNSKYNGSSSGSSSNMDVDEISNKLLKAVFVGYQWTEDDKKRLSSAHPQDHQR</sequence>
<feature type="region of interest" description="Disordered" evidence="1">
    <location>
        <begin position="134"/>
        <end position="177"/>
    </location>
</feature>
<gene>
    <name evidence="3" type="ORF">QTG54_011798</name>
</gene>
<dbReference type="Proteomes" id="UP001224775">
    <property type="component" value="Unassembled WGS sequence"/>
</dbReference>
<protein>
    <submittedName>
        <fullName evidence="3">Uncharacterized protein</fullName>
    </submittedName>
</protein>
<feature type="compositionally biased region" description="Low complexity" evidence="1">
    <location>
        <begin position="140"/>
        <end position="156"/>
    </location>
</feature>
<dbReference type="AlphaFoldDB" id="A0AAD8Y1W3"/>
<dbReference type="PROSITE" id="PS51257">
    <property type="entry name" value="PROKAR_LIPOPROTEIN"/>
    <property type="match status" value="1"/>
</dbReference>
<name>A0AAD8Y1W3_9STRA</name>
<evidence type="ECO:0000313" key="3">
    <source>
        <dbReference type="EMBL" id="KAK1737512.1"/>
    </source>
</evidence>
<evidence type="ECO:0000256" key="1">
    <source>
        <dbReference type="SAM" id="MobiDB-lite"/>
    </source>
</evidence>